<dbReference type="AlphaFoldDB" id="A0AAW7XK88"/>
<evidence type="ECO:0000313" key="2">
    <source>
        <dbReference type="EMBL" id="MDP2522386.1"/>
    </source>
</evidence>
<dbReference type="Gene3D" id="3.30.70.1520">
    <property type="entry name" value="Heterotetrameric sarcosine oxidase"/>
    <property type="match status" value="1"/>
</dbReference>
<dbReference type="InterPro" id="IPR007375">
    <property type="entry name" value="SoxG"/>
</dbReference>
<organism evidence="1 3">
    <name type="scientific">Neptunomonas phycophila</name>
    <dbReference type="NCBI Taxonomy" id="1572645"/>
    <lineage>
        <taxon>Bacteria</taxon>
        <taxon>Pseudomonadati</taxon>
        <taxon>Pseudomonadota</taxon>
        <taxon>Gammaproteobacteria</taxon>
        <taxon>Oceanospirillales</taxon>
        <taxon>Oceanospirillaceae</taxon>
        <taxon>Neptunomonas</taxon>
    </lineage>
</organism>
<accession>A0AAW7XK88</accession>
<dbReference type="Proteomes" id="UP001169862">
    <property type="component" value="Unassembled WGS sequence"/>
</dbReference>
<sequence>MSDLNTPQAPASYEHHCASLNQQPPEVAGQSPLHHADLATHASQGPAQGNVIFRELPLLGHLTLRGSQSNTSFMQGCASVLGIPLPITPLSMVTHHDVSIRWISPDEWLVILPNSQAFAVEQSLRACITGHYSIVNVSGGQTLIELSGPDAVNVLKKSMSLDVHPSVFPVGKVASSLFAKTTAILSHTEENCYQLVIRRSFSDYIWLWIQAASQEYGLVVRT</sequence>
<dbReference type="SUPFAM" id="SSF103025">
    <property type="entry name" value="Folate-binding domain"/>
    <property type="match status" value="1"/>
</dbReference>
<keyword evidence="4" id="KW-1185">Reference proteome</keyword>
<dbReference type="Gene3D" id="3.30.1360.120">
    <property type="entry name" value="Probable tRNA modification gtpase trme, domain 1"/>
    <property type="match status" value="1"/>
</dbReference>
<evidence type="ECO:0000313" key="3">
    <source>
        <dbReference type="Proteomes" id="UP001169862"/>
    </source>
</evidence>
<dbReference type="EMBL" id="JAUOPG010000004">
    <property type="protein sequence ID" value="MDO6453472.1"/>
    <property type="molecule type" value="Genomic_DNA"/>
</dbReference>
<proteinExistence type="predicted"/>
<evidence type="ECO:0000313" key="4">
    <source>
        <dbReference type="Proteomes" id="UP001177341"/>
    </source>
</evidence>
<gene>
    <name evidence="1" type="ORF">Q4490_07830</name>
    <name evidence="2" type="ORF">Q8W30_07345</name>
</gene>
<evidence type="ECO:0000313" key="1">
    <source>
        <dbReference type="EMBL" id="MDO6453472.1"/>
    </source>
</evidence>
<name>A0AAW7XK88_9GAMM</name>
<dbReference type="EMBL" id="JAUYVO010000004">
    <property type="protein sequence ID" value="MDP2522386.1"/>
    <property type="molecule type" value="Genomic_DNA"/>
</dbReference>
<protein>
    <submittedName>
        <fullName evidence="1">Sarcosine oxidase subunit gamma family protein</fullName>
    </submittedName>
</protein>
<dbReference type="Proteomes" id="UP001177341">
    <property type="component" value="Unassembled WGS sequence"/>
</dbReference>
<dbReference type="RefSeq" id="WP_277253190.1">
    <property type="nucleotide sequence ID" value="NZ_JAGDZI010000009.1"/>
</dbReference>
<dbReference type="InterPro" id="IPR027266">
    <property type="entry name" value="TrmE/GcvT-like"/>
</dbReference>
<comment type="caution">
    <text evidence="1">The sequence shown here is derived from an EMBL/GenBank/DDBJ whole genome shotgun (WGS) entry which is preliminary data.</text>
</comment>
<dbReference type="Pfam" id="PF04268">
    <property type="entry name" value="SoxG"/>
    <property type="match status" value="1"/>
</dbReference>
<reference evidence="1" key="1">
    <citation type="submission" date="2023-07" db="EMBL/GenBank/DDBJ databases">
        <title>Genome content predicts the carbon catabolic preferences of heterotrophic bacteria.</title>
        <authorList>
            <person name="Gralka M."/>
        </authorList>
    </citation>
    <scope>NUCLEOTIDE SEQUENCE</scope>
    <source>
        <strain evidence="2">5G01</strain>
        <strain evidence="1">I2M16</strain>
    </source>
</reference>